<feature type="domain" description="MADF" evidence="2">
    <location>
        <begin position="26"/>
        <end position="129"/>
    </location>
</feature>
<sequence>METHDKENLKTKVKGEQIMNDDQKDHLIALVQNNPALWDIRLKEYHNKDVKGNTWCRIAGELSKNILEGDTSKTPFTAGECEEQWRQIKNYFYKRLNIEAEDRRSGHGAVKRKKWRFWDAMQFARHQLNSQTARTTNVPRELLPTSSSQISSQENSGELSSSLASHSESSVIIDDDESERIVAPTPTVPTKKTKKEKDDKELEQLKASMNEMATAIQLGLGEPQREDQWEVYGQRLAAALRSMPALDRAKTIRDIDALVNEKNIEIAERVSYSQL</sequence>
<name>A0A914WPQ5_9BILA</name>
<dbReference type="PANTHER" id="PTHR12243:SF67">
    <property type="entry name" value="COREPRESSOR OF PANGOLIN, ISOFORM A-RELATED"/>
    <property type="match status" value="1"/>
</dbReference>
<dbReference type="AlphaFoldDB" id="A0A914WPQ5"/>
<feature type="compositionally biased region" description="Low complexity" evidence="1">
    <location>
        <begin position="146"/>
        <end position="172"/>
    </location>
</feature>
<dbReference type="InterPro" id="IPR039353">
    <property type="entry name" value="TF_Adf1"/>
</dbReference>
<dbReference type="PROSITE" id="PS51029">
    <property type="entry name" value="MADF"/>
    <property type="match status" value="1"/>
</dbReference>
<organism evidence="3 4">
    <name type="scientific">Plectus sambesii</name>
    <dbReference type="NCBI Taxonomy" id="2011161"/>
    <lineage>
        <taxon>Eukaryota</taxon>
        <taxon>Metazoa</taxon>
        <taxon>Ecdysozoa</taxon>
        <taxon>Nematoda</taxon>
        <taxon>Chromadorea</taxon>
        <taxon>Plectida</taxon>
        <taxon>Plectina</taxon>
        <taxon>Plectoidea</taxon>
        <taxon>Plectidae</taxon>
        <taxon>Plectus</taxon>
    </lineage>
</organism>
<keyword evidence="3" id="KW-1185">Reference proteome</keyword>
<dbReference type="Pfam" id="PF10545">
    <property type="entry name" value="MADF_DNA_bdg"/>
    <property type="match status" value="1"/>
</dbReference>
<dbReference type="InterPro" id="IPR006578">
    <property type="entry name" value="MADF-dom"/>
</dbReference>
<accession>A0A914WPQ5</accession>
<evidence type="ECO:0000256" key="1">
    <source>
        <dbReference type="SAM" id="MobiDB-lite"/>
    </source>
</evidence>
<dbReference type="PANTHER" id="PTHR12243">
    <property type="entry name" value="MADF DOMAIN TRANSCRIPTION FACTOR"/>
    <property type="match status" value="1"/>
</dbReference>
<proteinExistence type="predicted"/>
<reference evidence="4" key="1">
    <citation type="submission" date="2022-11" db="UniProtKB">
        <authorList>
            <consortium name="WormBaseParasite"/>
        </authorList>
    </citation>
    <scope>IDENTIFICATION</scope>
</reference>
<feature type="region of interest" description="Disordered" evidence="1">
    <location>
        <begin position="129"/>
        <end position="198"/>
    </location>
</feature>
<evidence type="ECO:0000259" key="2">
    <source>
        <dbReference type="PROSITE" id="PS51029"/>
    </source>
</evidence>
<feature type="compositionally biased region" description="Polar residues" evidence="1">
    <location>
        <begin position="129"/>
        <end position="138"/>
    </location>
</feature>
<evidence type="ECO:0000313" key="4">
    <source>
        <dbReference type="WBParaSite" id="PSAMB.scaffold4698size13817.g24930.t1"/>
    </source>
</evidence>
<protein>
    <submittedName>
        <fullName evidence="4">MADF domain-containing protein</fullName>
    </submittedName>
</protein>
<dbReference type="SMART" id="SM00595">
    <property type="entry name" value="MADF"/>
    <property type="match status" value="1"/>
</dbReference>
<dbReference type="WBParaSite" id="PSAMB.scaffold4698size13817.g24930.t1">
    <property type="protein sequence ID" value="PSAMB.scaffold4698size13817.g24930.t1"/>
    <property type="gene ID" value="PSAMB.scaffold4698size13817.g24930"/>
</dbReference>
<dbReference type="Proteomes" id="UP000887566">
    <property type="component" value="Unplaced"/>
</dbReference>
<evidence type="ECO:0000313" key="3">
    <source>
        <dbReference type="Proteomes" id="UP000887566"/>
    </source>
</evidence>